<dbReference type="InterPro" id="IPR036249">
    <property type="entry name" value="Thioredoxin-like_sf"/>
</dbReference>
<protein>
    <submittedName>
        <fullName evidence="2">TlpA family protein disulfide reductase</fullName>
    </submittedName>
</protein>
<dbReference type="PROSITE" id="PS51352">
    <property type="entry name" value="THIOREDOXIN_2"/>
    <property type="match status" value="1"/>
</dbReference>
<comment type="caution">
    <text evidence="2">The sequence shown here is derived from an EMBL/GenBank/DDBJ whole genome shotgun (WGS) entry which is preliminary data.</text>
</comment>
<sequence>MLSLALAYITPAAAENGPSLDYTWDYAGGQQSLSDFKGKVVYVDFWSSWCGPCQKAFPWMQKMQLKYQHQDFTVVAINLDVETELADAFLQKIPVTFPIRYDPESDIARAFKLQGMPSSFIFNRQGELVAQHVGFNVKHLAQYEAQIQYWLEKP</sequence>
<dbReference type="InterPro" id="IPR050553">
    <property type="entry name" value="Thioredoxin_ResA/DsbE_sf"/>
</dbReference>
<dbReference type="PANTHER" id="PTHR42852:SF18">
    <property type="entry name" value="CHROMOSOME UNDETERMINED SCAFFOLD_47, WHOLE GENOME SHOTGUN SEQUENCE"/>
    <property type="match status" value="1"/>
</dbReference>
<dbReference type="CDD" id="cd02966">
    <property type="entry name" value="TlpA_like_family"/>
    <property type="match status" value="1"/>
</dbReference>
<dbReference type="SUPFAM" id="SSF52833">
    <property type="entry name" value="Thioredoxin-like"/>
    <property type="match status" value="1"/>
</dbReference>
<feature type="domain" description="Thioredoxin" evidence="1">
    <location>
        <begin position="4"/>
        <end position="152"/>
    </location>
</feature>
<accession>A0ABS5I6B7</accession>
<reference evidence="2 3" key="1">
    <citation type="submission" date="2020-02" db="EMBL/GenBank/DDBJ databases">
        <title>Shewanella WXL01 sp. nov., a marine bacterium isolated from green algae in Luhuitou Fringing Reef (Northern South China Sea).</title>
        <authorList>
            <person name="Wang X."/>
        </authorList>
    </citation>
    <scope>NUCLEOTIDE SEQUENCE [LARGE SCALE GENOMIC DNA]</scope>
    <source>
        <strain evidence="2 3">MCCC 1A01895</strain>
    </source>
</reference>
<dbReference type="Pfam" id="PF08534">
    <property type="entry name" value="Redoxin"/>
    <property type="match status" value="1"/>
</dbReference>
<dbReference type="Proteomes" id="UP000811844">
    <property type="component" value="Unassembled WGS sequence"/>
</dbReference>
<proteinExistence type="predicted"/>
<dbReference type="EMBL" id="JAAIKR010000022">
    <property type="protein sequence ID" value="MBR9729536.1"/>
    <property type="molecule type" value="Genomic_DNA"/>
</dbReference>
<organism evidence="2 3">
    <name type="scientific">Shewanella intestini</name>
    <dbReference type="NCBI Taxonomy" id="2017544"/>
    <lineage>
        <taxon>Bacteria</taxon>
        <taxon>Pseudomonadati</taxon>
        <taxon>Pseudomonadota</taxon>
        <taxon>Gammaproteobacteria</taxon>
        <taxon>Alteromonadales</taxon>
        <taxon>Shewanellaceae</taxon>
        <taxon>Shewanella</taxon>
    </lineage>
</organism>
<dbReference type="Gene3D" id="3.40.30.10">
    <property type="entry name" value="Glutaredoxin"/>
    <property type="match status" value="1"/>
</dbReference>
<evidence type="ECO:0000313" key="2">
    <source>
        <dbReference type="EMBL" id="MBR9729536.1"/>
    </source>
</evidence>
<name>A0ABS5I6B7_9GAMM</name>
<dbReference type="PANTHER" id="PTHR42852">
    <property type="entry name" value="THIOL:DISULFIDE INTERCHANGE PROTEIN DSBE"/>
    <property type="match status" value="1"/>
</dbReference>
<evidence type="ECO:0000259" key="1">
    <source>
        <dbReference type="PROSITE" id="PS51352"/>
    </source>
</evidence>
<dbReference type="InterPro" id="IPR013766">
    <property type="entry name" value="Thioredoxin_domain"/>
</dbReference>
<evidence type="ECO:0000313" key="3">
    <source>
        <dbReference type="Proteomes" id="UP000811844"/>
    </source>
</evidence>
<gene>
    <name evidence="2" type="ORF">G3R48_16315</name>
</gene>
<dbReference type="InterPro" id="IPR013740">
    <property type="entry name" value="Redoxin"/>
</dbReference>
<keyword evidence="3" id="KW-1185">Reference proteome</keyword>